<sequence length="256" mass="29895">MKKSFLKTLLFCAFYLLFSCNNETSKPTKKPYKAGVILSFDDAYVNEWYATDQKLKKYGWKGTFFVCKINTLRHYQIQKLLKLQKEGHEIAGHTLNHINAVDFLKIHSINKYMNQEIDPMLKLMKFYGLNVSSFAYPYGGRTQALDAALLKKFKIIRGRAFCEKNASKQGCYFNNSNLVFSFSIDDTHNHFNIPHLLKLLEYAKKNHKILILNSHKTADIITGDYQTKNATLEFICQYIKRNNMNFYTISDLNKFE</sequence>
<proteinExistence type="predicted"/>
<dbReference type="InterPro" id="IPR011330">
    <property type="entry name" value="Glyco_hydro/deAcase_b/a-brl"/>
</dbReference>
<dbReference type="SUPFAM" id="SSF88713">
    <property type="entry name" value="Glycoside hydrolase/deacetylase"/>
    <property type="match status" value="1"/>
</dbReference>
<evidence type="ECO:0000259" key="2">
    <source>
        <dbReference type="PROSITE" id="PS51677"/>
    </source>
</evidence>
<dbReference type="PANTHER" id="PTHR34216">
    <property type="match status" value="1"/>
</dbReference>
<keyword evidence="1" id="KW-0732">Signal</keyword>
<dbReference type="InterPro" id="IPR002509">
    <property type="entry name" value="NODB_dom"/>
</dbReference>
<dbReference type="RefSeq" id="WP_103806138.1">
    <property type="nucleotide sequence ID" value="NZ_PQVG01000005.1"/>
</dbReference>
<gene>
    <name evidence="3" type="ORF">C3L50_10565</name>
</gene>
<dbReference type="PROSITE" id="PS51257">
    <property type="entry name" value="PROKAR_LIPOPROTEIN"/>
    <property type="match status" value="1"/>
</dbReference>
<dbReference type="PROSITE" id="PS51677">
    <property type="entry name" value="NODB"/>
    <property type="match status" value="1"/>
</dbReference>
<dbReference type="GO" id="GO:0005975">
    <property type="term" value="P:carbohydrate metabolic process"/>
    <property type="evidence" value="ECO:0007669"/>
    <property type="project" value="InterPro"/>
</dbReference>
<dbReference type="GO" id="GO:0016810">
    <property type="term" value="F:hydrolase activity, acting on carbon-nitrogen (but not peptide) bonds"/>
    <property type="evidence" value="ECO:0007669"/>
    <property type="project" value="InterPro"/>
</dbReference>
<accession>A0A2S5ABE4</accession>
<dbReference type="OrthoDB" id="2795102at2"/>
<dbReference type="Proteomes" id="UP000237310">
    <property type="component" value="Unassembled WGS sequence"/>
</dbReference>
<evidence type="ECO:0000313" key="4">
    <source>
        <dbReference type="Proteomes" id="UP000237310"/>
    </source>
</evidence>
<dbReference type="EMBL" id="PQVG01000005">
    <property type="protein sequence ID" value="POY39599.1"/>
    <property type="molecule type" value="Genomic_DNA"/>
</dbReference>
<evidence type="ECO:0000313" key="3">
    <source>
        <dbReference type="EMBL" id="POY39599.1"/>
    </source>
</evidence>
<feature type="domain" description="NodB homology" evidence="2">
    <location>
        <begin position="34"/>
        <end position="247"/>
    </location>
</feature>
<protein>
    <submittedName>
        <fullName evidence="3">Polysaccharide deacetylase</fullName>
    </submittedName>
</protein>
<organism evidence="3 4">
    <name type="scientific">Flavobacterium alvei</name>
    <dbReference type="NCBI Taxonomy" id="2080416"/>
    <lineage>
        <taxon>Bacteria</taxon>
        <taxon>Pseudomonadati</taxon>
        <taxon>Bacteroidota</taxon>
        <taxon>Flavobacteriia</taxon>
        <taxon>Flavobacteriales</taxon>
        <taxon>Flavobacteriaceae</taxon>
        <taxon>Flavobacterium</taxon>
    </lineage>
</organism>
<dbReference type="Pfam" id="PF01522">
    <property type="entry name" value="Polysacc_deac_1"/>
    <property type="match status" value="1"/>
</dbReference>
<evidence type="ECO:0000256" key="1">
    <source>
        <dbReference type="ARBA" id="ARBA00022729"/>
    </source>
</evidence>
<name>A0A2S5ABE4_9FLAO</name>
<reference evidence="3 4" key="1">
    <citation type="submission" date="2018-01" db="EMBL/GenBank/DDBJ databases">
        <authorList>
            <person name="Gaut B.S."/>
            <person name="Morton B.R."/>
            <person name="Clegg M.T."/>
            <person name="Duvall M.R."/>
        </authorList>
    </citation>
    <scope>NUCLEOTIDE SEQUENCE [LARGE SCALE GENOMIC DNA]</scope>
    <source>
        <strain evidence="3 4">HR-AY</strain>
    </source>
</reference>
<dbReference type="AlphaFoldDB" id="A0A2S5ABE4"/>
<dbReference type="Gene3D" id="3.20.20.370">
    <property type="entry name" value="Glycoside hydrolase/deacetylase"/>
    <property type="match status" value="1"/>
</dbReference>
<dbReference type="InterPro" id="IPR051398">
    <property type="entry name" value="Polysacch_Deacetylase"/>
</dbReference>
<keyword evidence="4" id="KW-1185">Reference proteome</keyword>
<comment type="caution">
    <text evidence="3">The sequence shown here is derived from an EMBL/GenBank/DDBJ whole genome shotgun (WGS) entry which is preliminary data.</text>
</comment>
<dbReference type="PANTHER" id="PTHR34216:SF11">
    <property type="entry name" value="CHITOOLIGOSACCHARIDE DEACETYLASE"/>
    <property type="match status" value="1"/>
</dbReference>